<dbReference type="InterPro" id="IPR042450">
    <property type="entry name" value="EEF1E1"/>
</dbReference>
<name>A0AAV1JW23_9NEOP</name>
<dbReference type="PROSITE" id="PS50405">
    <property type="entry name" value="GST_CTER"/>
    <property type="match status" value="1"/>
</dbReference>
<dbReference type="GO" id="GO:0005634">
    <property type="term" value="C:nucleus"/>
    <property type="evidence" value="ECO:0007669"/>
    <property type="project" value="TreeGrafter"/>
</dbReference>
<organism evidence="2 3">
    <name type="scientific">Leptosia nina</name>
    <dbReference type="NCBI Taxonomy" id="320188"/>
    <lineage>
        <taxon>Eukaryota</taxon>
        <taxon>Metazoa</taxon>
        <taxon>Ecdysozoa</taxon>
        <taxon>Arthropoda</taxon>
        <taxon>Hexapoda</taxon>
        <taxon>Insecta</taxon>
        <taxon>Pterygota</taxon>
        <taxon>Neoptera</taxon>
        <taxon>Endopterygota</taxon>
        <taxon>Lepidoptera</taxon>
        <taxon>Glossata</taxon>
        <taxon>Ditrysia</taxon>
        <taxon>Papilionoidea</taxon>
        <taxon>Pieridae</taxon>
        <taxon>Pierinae</taxon>
        <taxon>Leptosia</taxon>
    </lineage>
</organism>
<dbReference type="AlphaFoldDB" id="A0AAV1JW23"/>
<dbReference type="Pfam" id="PF21972">
    <property type="entry name" value="Arc1p_N_like"/>
    <property type="match status" value="1"/>
</dbReference>
<dbReference type="InterPro" id="IPR036282">
    <property type="entry name" value="Glutathione-S-Trfase_C_sf"/>
</dbReference>
<dbReference type="EMBL" id="CAVLEF010000146">
    <property type="protein sequence ID" value="CAK1552505.1"/>
    <property type="molecule type" value="Genomic_DNA"/>
</dbReference>
<dbReference type="SUPFAM" id="SSF47616">
    <property type="entry name" value="GST C-terminal domain-like"/>
    <property type="match status" value="1"/>
</dbReference>
<dbReference type="PANTHER" id="PTHR44490">
    <property type="entry name" value="EUKARYOTIC TRANSLATION ELONGATION FACTOR 1 EPSILON-1"/>
    <property type="match status" value="1"/>
</dbReference>
<dbReference type="Proteomes" id="UP001497472">
    <property type="component" value="Unassembled WGS sequence"/>
</dbReference>
<keyword evidence="3" id="KW-1185">Reference proteome</keyword>
<dbReference type="GO" id="GO:0043517">
    <property type="term" value="P:positive regulation of DNA damage response, signal transduction by p53 class mediator"/>
    <property type="evidence" value="ECO:0007669"/>
    <property type="project" value="InterPro"/>
</dbReference>
<gene>
    <name evidence="2" type="ORF">LNINA_LOCUS11546</name>
</gene>
<reference evidence="2 3" key="1">
    <citation type="submission" date="2023-11" db="EMBL/GenBank/DDBJ databases">
        <authorList>
            <person name="Okamura Y."/>
        </authorList>
    </citation>
    <scope>NUCLEOTIDE SEQUENCE [LARGE SCALE GENOMIC DNA]</scope>
</reference>
<dbReference type="PANTHER" id="PTHR44490:SF1">
    <property type="entry name" value="EUKARYOTIC TRANSLATION ELONGATION FACTOR 1 EPSILON-1"/>
    <property type="match status" value="1"/>
</dbReference>
<feature type="domain" description="GST C-terminal" evidence="1">
    <location>
        <begin position="40"/>
        <end position="166"/>
    </location>
</feature>
<protein>
    <recommendedName>
        <fullName evidence="1">GST C-terminal domain-containing protein</fullName>
    </recommendedName>
</protein>
<evidence type="ECO:0000313" key="2">
    <source>
        <dbReference type="EMBL" id="CAK1552505.1"/>
    </source>
</evidence>
<dbReference type="InterPro" id="IPR010987">
    <property type="entry name" value="Glutathione-S-Trfase_C-like"/>
</dbReference>
<dbReference type="GO" id="GO:0017101">
    <property type="term" value="C:aminoacyl-tRNA synthetase multienzyme complex"/>
    <property type="evidence" value="ECO:0007669"/>
    <property type="project" value="InterPro"/>
</dbReference>
<dbReference type="InterPro" id="IPR053836">
    <property type="entry name" value="Arc1-like_N"/>
</dbReference>
<proteinExistence type="predicted"/>
<accession>A0AAV1JW23</accession>
<evidence type="ECO:0000259" key="1">
    <source>
        <dbReference type="PROSITE" id="PS50405"/>
    </source>
</evidence>
<evidence type="ECO:0000313" key="3">
    <source>
        <dbReference type="Proteomes" id="UP001497472"/>
    </source>
</evidence>
<dbReference type="Gene3D" id="1.20.1050.10">
    <property type="match status" value="1"/>
</dbReference>
<comment type="caution">
    <text evidence="2">The sequence shown here is derived from an EMBL/GenBank/DDBJ whole genome shotgun (WGS) entry which is preliminary data.</text>
</comment>
<dbReference type="GO" id="GO:0005737">
    <property type="term" value="C:cytoplasm"/>
    <property type="evidence" value="ECO:0007669"/>
    <property type="project" value="TreeGrafter"/>
</dbReference>
<sequence length="168" mass="18840">MDIIKLVGKYLNIPVGSLCYNTDKTITTVLDKENVEGFASIVLRLASKSRQNVTQEQLLLSYQWLEYIAMYGNQASTSPVFAKNFLQGLNRALEKKTFLTGNQLTVTDIAVFYFLQPLVANLNVLEQESLMHLCRWCKHVQAQPKVCSHCAPLPLNTLTLSILAPAVH</sequence>